<dbReference type="RefSeq" id="WP_068997745.1">
    <property type="nucleotide sequence ID" value="NZ_MDTQ01000001.1"/>
</dbReference>
<dbReference type="Proteomes" id="UP000094291">
    <property type="component" value="Unassembled WGS sequence"/>
</dbReference>
<dbReference type="PANTHER" id="PTHR30294">
    <property type="entry name" value="MEMBRANE COMPONENT OF ABC TRANSPORTER YHHJ-RELATED"/>
    <property type="match status" value="1"/>
</dbReference>
<dbReference type="GO" id="GO:0005886">
    <property type="term" value="C:plasma membrane"/>
    <property type="evidence" value="ECO:0007669"/>
    <property type="project" value="UniProtKB-SubCell"/>
</dbReference>
<keyword evidence="4" id="KW-1003">Cell membrane</keyword>
<evidence type="ECO:0000256" key="5">
    <source>
        <dbReference type="ARBA" id="ARBA00022692"/>
    </source>
</evidence>
<name>A0A1E2V8J8_9GAMM</name>
<feature type="transmembrane region" description="Helical" evidence="8">
    <location>
        <begin position="230"/>
        <end position="253"/>
    </location>
</feature>
<organism evidence="10 11">
    <name type="scientific">Terasakiispira papahanaumokuakeensis</name>
    <dbReference type="NCBI Taxonomy" id="197479"/>
    <lineage>
        <taxon>Bacteria</taxon>
        <taxon>Pseudomonadati</taxon>
        <taxon>Pseudomonadota</taxon>
        <taxon>Gammaproteobacteria</taxon>
        <taxon>Oceanospirillales</taxon>
        <taxon>Terasakiispira</taxon>
    </lineage>
</organism>
<comment type="subcellular location">
    <subcellularLocation>
        <location evidence="1">Cell membrane</location>
        <topology evidence="1">Multi-pass membrane protein</topology>
    </subcellularLocation>
</comment>
<sequence>MQSPIAWRRLIAMCRKESYQILRDPSSAMIAVVIPLLLLFIFGYGINLDSGVIRLGIVAESHNADTHALIQAFDDSPYIEPIVADHRAPLVQQLEANQIRGLVIIPTDFSDRLNRDEIAPLQVITDGSEPNTAQFLQQYVQGAWEVWLTQKQYRLGVKEARPIEVEMRVWYNPAAISQYFIIPGAISIIMTVIGAILTSLVIAREWERGTMEAILATRVTRTELLLSKLLPYYVLGMFAMLLCVALSTGIMGVPLRGSFLLLIVVSLLFLTSSMGMGLLISTITRNQFNAAMMALNAAFLPAVMLSGFVFEIGSMPHLVQWVSQLVPARYFVSILKTLFLAGNLTPIILINSLYLLITAFIFIGLTAFKTSRQLA</sequence>
<keyword evidence="7 8" id="KW-0472">Membrane</keyword>
<feature type="transmembrane region" description="Helical" evidence="8">
    <location>
        <begin position="21"/>
        <end position="46"/>
    </location>
</feature>
<protein>
    <recommendedName>
        <fullName evidence="9">ABC transmembrane type-2 domain-containing protein</fullName>
    </recommendedName>
</protein>
<dbReference type="Pfam" id="PF12698">
    <property type="entry name" value="ABC2_membrane_3"/>
    <property type="match status" value="1"/>
</dbReference>
<evidence type="ECO:0000256" key="8">
    <source>
        <dbReference type="SAM" id="Phobius"/>
    </source>
</evidence>
<dbReference type="GO" id="GO:0140359">
    <property type="term" value="F:ABC-type transporter activity"/>
    <property type="evidence" value="ECO:0007669"/>
    <property type="project" value="InterPro"/>
</dbReference>
<evidence type="ECO:0000256" key="1">
    <source>
        <dbReference type="ARBA" id="ARBA00004651"/>
    </source>
</evidence>
<dbReference type="InterPro" id="IPR013525">
    <property type="entry name" value="ABC2_TM"/>
</dbReference>
<feature type="transmembrane region" description="Helical" evidence="8">
    <location>
        <begin position="259"/>
        <end position="280"/>
    </location>
</feature>
<evidence type="ECO:0000256" key="3">
    <source>
        <dbReference type="ARBA" id="ARBA00022448"/>
    </source>
</evidence>
<comment type="caution">
    <text evidence="10">The sequence shown here is derived from an EMBL/GenBank/DDBJ whole genome shotgun (WGS) entry which is preliminary data.</text>
</comment>
<dbReference type="Gene3D" id="3.40.1710.10">
    <property type="entry name" value="abc type-2 transporter like domain"/>
    <property type="match status" value="1"/>
</dbReference>
<evidence type="ECO:0000256" key="2">
    <source>
        <dbReference type="ARBA" id="ARBA00007783"/>
    </source>
</evidence>
<accession>A0A1E2V8J8</accession>
<dbReference type="PANTHER" id="PTHR30294:SF29">
    <property type="entry name" value="MULTIDRUG ABC TRANSPORTER PERMEASE YBHS-RELATED"/>
    <property type="match status" value="1"/>
</dbReference>
<comment type="similarity">
    <text evidence="2">Belongs to the ABC-2 integral membrane protein family.</text>
</comment>
<proteinExistence type="inferred from homology"/>
<keyword evidence="5 8" id="KW-0812">Transmembrane</keyword>
<reference evidence="10 11" key="1">
    <citation type="submission" date="2016-08" db="EMBL/GenBank/DDBJ databases">
        <authorList>
            <person name="Seilhamer J.J."/>
        </authorList>
    </citation>
    <scope>NUCLEOTIDE SEQUENCE [LARGE SCALE GENOMIC DNA]</scope>
    <source>
        <strain evidence="10 11">PH27A</strain>
    </source>
</reference>
<gene>
    <name evidence="10" type="ORF">BFW38_06970</name>
</gene>
<dbReference type="OrthoDB" id="9808686at2"/>
<dbReference type="InterPro" id="IPR047817">
    <property type="entry name" value="ABC2_TM_bact-type"/>
</dbReference>
<feature type="domain" description="ABC transmembrane type-2" evidence="9">
    <location>
        <begin position="133"/>
        <end position="373"/>
    </location>
</feature>
<feature type="transmembrane region" description="Helical" evidence="8">
    <location>
        <begin position="347"/>
        <end position="368"/>
    </location>
</feature>
<evidence type="ECO:0000256" key="4">
    <source>
        <dbReference type="ARBA" id="ARBA00022475"/>
    </source>
</evidence>
<dbReference type="AlphaFoldDB" id="A0A1E2V8J8"/>
<keyword evidence="11" id="KW-1185">Reference proteome</keyword>
<evidence type="ECO:0000256" key="7">
    <source>
        <dbReference type="ARBA" id="ARBA00023136"/>
    </source>
</evidence>
<keyword evidence="6 8" id="KW-1133">Transmembrane helix</keyword>
<evidence type="ECO:0000256" key="6">
    <source>
        <dbReference type="ARBA" id="ARBA00022989"/>
    </source>
</evidence>
<evidence type="ECO:0000313" key="10">
    <source>
        <dbReference type="EMBL" id="ODC03329.1"/>
    </source>
</evidence>
<dbReference type="STRING" id="197479.BFW38_06970"/>
<evidence type="ECO:0000259" key="9">
    <source>
        <dbReference type="PROSITE" id="PS51012"/>
    </source>
</evidence>
<dbReference type="EMBL" id="MDTQ01000001">
    <property type="protein sequence ID" value="ODC03329.1"/>
    <property type="molecule type" value="Genomic_DNA"/>
</dbReference>
<dbReference type="PROSITE" id="PS51012">
    <property type="entry name" value="ABC_TM2"/>
    <property type="match status" value="1"/>
</dbReference>
<feature type="transmembrane region" description="Helical" evidence="8">
    <location>
        <begin position="180"/>
        <end position="203"/>
    </location>
</feature>
<feature type="transmembrane region" description="Helical" evidence="8">
    <location>
        <begin position="292"/>
        <end position="310"/>
    </location>
</feature>
<keyword evidence="3" id="KW-0813">Transport</keyword>
<dbReference type="InterPro" id="IPR051449">
    <property type="entry name" value="ABC-2_transporter_component"/>
</dbReference>
<evidence type="ECO:0000313" key="11">
    <source>
        <dbReference type="Proteomes" id="UP000094291"/>
    </source>
</evidence>